<protein>
    <submittedName>
        <fullName evidence="1">Uncharacterized protein</fullName>
    </submittedName>
</protein>
<dbReference type="EMBL" id="CBTY010000008">
    <property type="protein sequence ID" value="CDI05659.1"/>
    <property type="molecule type" value="Genomic_DNA"/>
</dbReference>
<evidence type="ECO:0000313" key="1">
    <source>
        <dbReference type="EMBL" id="CDI05659.1"/>
    </source>
</evidence>
<gene>
    <name evidence="1" type="ORF">NITUZ_30351</name>
</gene>
<dbReference type="RefSeq" id="WP_048195638.1">
    <property type="nucleotide sequence ID" value="NZ_CBTY010000008.1"/>
</dbReference>
<sequence length="202" mass="23299">MRIGNNELVIIALLQKYPRLNESEIQYLFTSVTGKKIRVKKILQSLRIKDVVDKNFNLDLAAVEKYSLPEINIESETLLNLQQIDENFKMGSDAKATLYILSKINKASLQFLANFFHKPIPNTYAILERLEEKNLVYGYHSRIKHVNSMGKGFRPKYYTITDLGRTICKIKADDSINKSEIDQMLNVTHTEIEAMKADFKPI</sequence>
<dbReference type="STRING" id="1407055.NITUZ_30351"/>
<keyword evidence="2" id="KW-1185">Reference proteome</keyword>
<dbReference type="InterPro" id="IPR036390">
    <property type="entry name" value="WH_DNA-bd_sf"/>
</dbReference>
<dbReference type="InterPro" id="IPR036388">
    <property type="entry name" value="WH-like_DNA-bd_sf"/>
</dbReference>
<proteinExistence type="predicted"/>
<comment type="caution">
    <text evidence="1">The sequence shown here is derived from an EMBL/GenBank/DDBJ whole genome shotgun (WGS) entry which is preliminary data.</text>
</comment>
<accession>V6ASW6</accession>
<organism evidence="1 2">
    <name type="scientific">Candidatus Nitrosotenuis uzonensis</name>
    <dbReference type="NCBI Taxonomy" id="1407055"/>
    <lineage>
        <taxon>Archaea</taxon>
        <taxon>Nitrososphaerota</taxon>
        <taxon>Candidatus Nitrosotenuis</taxon>
    </lineage>
</organism>
<reference evidence="1 2" key="1">
    <citation type="journal article" date="2013" name="PLoS ONE">
        <title>Enrichment and Genome Sequence of the Group I.1a Ammonia-Oxidizing Archaeon ?Ca. Nitrosotenuis uzonensis? Representing a Clade Globally.</title>
        <authorList>
            <person name="Lebedeva E.V."/>
            <person name="Hatzenpichler R."/>
            <person name="Pelletier E."/>
            <person name="Schuster N."/>
            <person name="Hauzmayer S."/>
            <person name="Bulaev A."/>
            <person name="Grigor'eva N.V."/>
            <person name="Galushko A."/>
            <person name="Schmid M."/>
            <person name="Palatinszky M."/>
            <person name="Le Paslier D."/>
            <person name="Daims H."/>
            <person name="Wagner M."/>
        </authorList>
    </citation>
    <scope>NUCLEOTIDE SEQUENCE [LARGE SCALE GENOMIC DNA]</scope>
    <source>
        <strain evidence="1 2">N4</strain>
    </source>
</reference>
<dbReference type="Gene3D" id="1.10.10.10">
    <property type="entry name" value="Winged helix-like DNA-binding domain superfamily/Winged helix DNA-binding domain"/>
    <property type="match status" value="1"/>
</dbReference>
<dbReference type="AlphaFoldDB" id="V6ASW6"/>
<name>V6ASW6_9ARCH</name>
<dbReference type="SUPFAM" id="SSF46785">
    <property type="entry name" value="Winged helix' DNA-binding domain"/>
    <property type="match status" value="1"/>
</dbReference>
<dbReference type="Proteomes" id="UP000018159">
    <property type="component" value="Unassembled WGS sequence"/>
</dbReference>
<dbReference type="OrthoDB" id="10639at2157"/>
<evidence type="ECO:0000313" key="2">
    <source>
        <dbReference type="Proteomes" id="UP000018159"/>
    </source>
</evidence>